<dbReference type="EMBL" id="ML208794">
    <property type="protein sequence ID" value="TFK60311.1"/>
    <property type="molecule type" value="Genomic_DNA"/>
</dbReference>
<organism evidence="1 2">
    <name type="scientific">Pluteus cervinus</name>
    <dbReference type="NCBI Taxonomy" id="181527"/>
    <lineage>
        <taxon>Eukaryota</taxon>
        <taxon>Fungi</taxon>
        <taxon>Dikarya</taxon>
        <taxon>Basidiomycota</taxon>
        <taxon>Agaricomycotina</taxon>
        <taxon>Agaricomycetes</taxon>
        <taxon>Agaricomycetidae</taxon>
        <taxon>Agaricales</taxon>
        <taxon>Pluteineae</taxon>
        <taxon>Pluteaceae</taxon>
        <taxon>Pluteus</taxon>
    </lineage>
</organism>
<name>A0ACD3A457_9AGAR</name>
<evidence type="ECO:0000313" key="1">
    <source>
        <dbReference type="EMBL" id="TFK60311.1"/>
    </source>
</evidence>
<proteinExistence type="predicted"/>
<dbReference type="Proteomes" id="UP000308600">
    <property type="component" value="Unassembled WGS sequence"/>
</dbReference>
<keyword evidence="2" id="KW-1185">Reference proteome</keyword>
<sequence>MESLPHALRPRIIYDRPYIGNLTEIPDGLWAAPVYNRGDRRPPVLHFAIQMNKETEGAFFRTYPRSQIEQTVKEFDLSSEVPAWSYIEHIAGKLLGRKMLIHAVCLNDGIASVLLLWNNYSNGARGRTLTKDEKKLCDVFEAQPAWYLDANDFAWDIKP</sequence>
<reference evidence="1 2" key="1">
    <citation type="journal article" date="2019" name="Nat. Ecol. Evol.">
        <title>Megaphylogeny resolves global patterns of mushroom evolution.</title>
        <authorList>
            <person name="Varga T."/>
            <person name="Krizsan K."/>
            <person name="Foldi C."/>
            <person name="Dima B."/>
            <person name="Sanchez-Garcia M."/>
            <person name="Sanchez-Ramirez S."/>
            <person name="Szollosi G.J."/>
            <person name="Szarkandi J.G."/>
            <person name="Papp V."/>
            <person name="Albert L."/>
            <person name="Andreopoulos W."/>
            <person name="Angelini C."/>
            <person name="Antonin V."/>
            <person name="Barry K.W."/>
            <person name="Bougher N.L."/>
            <person name="Buchanan P."/>
            <person name="Buyck B."/>
            <person name="Bense V."/>
            <person name="Catcheside P."/>
            <person name="Chovatia M."/>
            <person name="Cooper J."/>
            <person name="Damon W."/>
            <person name="Desjardin D."/>
            <person name="Finy P."/>
            <person name="Geml J."/>
            <person name="Haridas S."/>
            <person name="Hughes K."/>
            <person name="Justo A."/>
            <person name="Karasinski D."/>
            <person name="Kautmanova I."/>
            <person name="Kiss B."/>
            <person name="Kocsube S."/>
            <person name="Kotiranta H."/>
            <person name="LaButti K.M."/>
            <person name="Lechner B.E."/>
            <person name="Liimatainen K."/>
            <person name="Lipzen A."/>
            <person name="Lukacs Z."/>
            <person name="Mihaltcheva S."/>
            <person name="Morgado L.N."/>
            <person name="Niskanen T."/>
            <person name="Noordeloos M.E."/>
            <person name="Ohm R.A."/>
            <person name="Ortiz-Santana B."/>
            <person name="Ovrebo C."/>
            <person name="Racz N."/>
            <person name="Riley R."/>
            <person name="Savchenko A."/>
            <person name="Shiryaev A."/>
            <person name="Soop K."/>
            <person name="Spirin V."/>
            <person name="Szebenyi C."/>
            <person name="Tomsovsky M."/>
            <person name="Tulloss R.E."/>
            <person name="Uehling J."/>
            <person name="Grigoriev I.V."/>
            <person name="Vagvolgyi C."/>
            <person name="Papp T."/>
            <person name="Martin F.M."/>
            <person name="Miettinen O."/>
            <person name="Hibbett D.S."/>
            <person name="Nagy L.G."/>
        </authorList>
    </citation>
    <scope>NUCLEOTIDE SEQUENCE [LARGE SCALE GENOMIC DNA]</scope>
    <source>
        <strain evidence="1 2">NL-1719</strain>
    </source>
</reference>
<gene>
    <name evidence="1" type="ORF">BDN72DRAFT_850618</name>
</gene>
<evidence type="ECO:0000313" key="2">
    <source>
        <dbReference type="Proteomes" id="UP000308600"/>
    </source>
</evidence>
<protein>
    <submittedName>
        <fullName evidence="1">Uncharacterized protein</fullName>
    </submittedName>
</protein>
<accession>A0ACD3A457</accession>